<dbReference type="Pfam" id="PF25087">
    <property type="entry name" value="GMPPB_C"/>
    <property type="match status" value="1"/>
</dbReference>
<dbReference type="RefSeq" id="XP_005851739.1">
    <property type="nucleotide sequence ID" value="XM_005851677.1"/>
</dbReference>
<dbReference type="InterPro" id="IPR005835">
    <property type="entry name" value="NTP_transferase_dom"/>
</dbReference>
<evidence type="ECO:0000256" key="2">
    <source>
        <dbReference type="ARBA" id="ARBA00007274"/>
    </source>
</evidence>
<dbReference type="Gene3D" id="3.90.550.10">
    <property type="entry name" value="Spore Coat Polysaccharide Biosynthesis Protein SpsA, Chain A"/>
    <property type="match status" value="1"/>
</dbReference>
<comment type="similarity">
    <text evidence="2">Belongs to the transferase hexapeptide repeat family.</text>
</comment>
<dbReference type="CDD" id="cd06425">
    <property type="entry name" value="M1P_guanylylT_B_like_N"/>
    <property type="match status" value="1"/>
</dbReference>
<dbReference type="STRING" id="554065.E1Z2C9"/>
<keyword evidence="11" id="KW-1185">Reference proteome</keyword>
<dbReference type="UniPathway" id="UPA00126">
    <property type="reaction ID" value="UER00930"/>
</dbReference>
<dbReference type="OrthoDB" id="1733332at2759"/>
<dbReference type="InterPro" id="IPR045233">
    <property type="entry name" value="GMPPB_N"/>
</dbReference>
<evidence type="ECO:0000256" key="6">
    <source>
        <dbReference type="ARBA" id="ARBA00022741"/>
    </source>
</evidence>
<dbReference type="SUPFAM" id="SSF53448">
    <property type="entry name" value="Nucleotide-diphospho-sugar transferases"/>
    <property type="match status" value="1"/>
</dbReference>
<dbReference type="InterPro" id="IPR018357">
    <property type="entry name" value="Hexapep_transf_CS"/>
</dbReference>
<gene>
    <name evidence="10" type="ORF">CHLNCDRAFT_133102</name>
</gene>
<dbReference type="AlphaFoldDB" id="E1Z2C9"/>
<dbReference type="GO" id="GO:0004475">
    <property type="term" value="F:mannose-1-phosphate guanylyltransferase (GTP) activity"/>
    <property type="evidence" value="ECO:0007669"/>
    <property type="project" value="UniProtKB-EC"/>
</dbReference>
<dbReference type="OMA" id="GPNCWIC"/>
<accession>E1Z2C9</accession>
<dbReference type="EC" id="2.7.7.13" evidence="3"/>
<dbReference type="Proteomes" id="UP000008141">
    <property type="component" value="Unassembled WGS sequence"/>
</dbReference>
<keyword evidence="4" id="KW-0808">Transferase</keyword>
<dbReference type="InParanoid" id="E1Z2C9"/>
<organism evidence="11">
    <name type="scientific">Chlorella variabilis</name>
    <name type="common">Green alga</name>
    <dbReference type="NCBI Taxonomy" id="554065"/>
    <lineage>
        <taxon>Eukaryota</taxon>
        <taxon>Viridiplantae</taxon>
        <taxon>Chlorophyta</taxon>
        <taxon>core chlorophytes</taxon>
        <taxon>Trebouxiophyceae</taxon>
        <taxon>Chlorellales</taxon>
        <taxon>Chlorellaceae</taxon>
        <taxon>Chlorella clade</taxon>
        <taxon>Chlorella</taxon>
    </lineage>
</organism>
<dbReference type="InterPro" id="IPR029044">
    <property type="entry name" value="Nucleotide-diphossugar_trans"/>
</dbReference>
<dbReference type="EMBL" id="GL433835">
    <property type="protein sequence ID" value="EFN59637.1"/>
    <property type="molecule type" value="Genomic_DNA"/>
</dbReference>
<evidence type="ECO:0000256" key="5">
    <source>
        <dbReference type="ARBA" id="ARBA00022695"/>
    </source>
</evidence>
<sequence length="368" mass="40350">MADGARRPKALVLVGGYGTRLRPLTLTVPKPIIDFANRPMIVHQIEALKEAGCDEVVLAINYRPQVMMDFLKEWEEKLGIKITCSQEPEPMGTAGPLALARDILHNDEGVPFFVLNSDVVCGYPMKQMMEAHLRTGAEATILVTKVSDPSKYGVVVMDDQNKVERFVEKPQVFVGDKINAGIYCLSPKILDRIEPRPTSIEKEIFPKVAADGQLYAVELEGYWMDVGQPKDYLTGLALHLAAVREKAPDTLAEGSHISGNAIIDSTAKIGKDCLIGPNVAIGKFCEIGDGVRLSNCVILNRVTIKNFARVADSIIGWSSKIGSWARIENKAVIGEDVFIKDEVYLNGAIVLPHKDIKDSILEPGTIIM</sequence>
<dbReference type="InterPro" id="IPR050486">
    <property type="entry name" value="Mannose-1P_guanyltransferase"/>
</dbReference>
<evidence type="ECO:0000256" key="7">
    <source>
        <dbReference type="ARBA" id="ARBA00023134"/>
    </source>
</evidence>
<dbReference type="Pfam" id="PF00483">
    <property type="entry name" value="NTP_transferase"/>
    <property type="match status" value="1"/>
</dbReference>
<dbReference type="KEGG" id="cvr:CHLNCDRAFT_133102"/>
<protein>
    <recommendedName>
        <fullName evidence="3">mannose-1-phosphate guanylyltransferase</fullName>
        <ecNumber evidence="3">2.7.7.13</ecNumber>
    </recommendedName>
</protein>
<evidence type="ECO:0000313" key="11">
    <source>
        <dbReference type="Proteomes" id="UP000008141"/>
    </source>
</evidence>
<dbReference type="PROSITE" id="PS00101">
    <property type="entry name" value="HEXAPEP_TRANSFERASES"/>
    <property type="match status" value="1"/>
</dbReference>
<evidence type="ECO:0000256" key="4">
    <source>
        <dbReference type="ARBA" id="ARBA00022679"/>
    </source>
</evidence>
<evidence type="ECO:0000256" key="3">
    <source>
        <dbReference type="ARBA" id="ARBA00012387"/>
    </source>
</evidence>
<keyword evidence="6" id="KW-0547">Nucleotide-binding</keyword>
<dbReference type="GeneID" id="17359556"/>
<evidence type="ECO:0000313" key="10">
    <source>
        <dbReference type="EMBL" id="EFN59637.1"/>
    </source>
</evidence>
<dbReference type="FunFam" id="3.90.550.10:FF:000013">
    <property type="entry name" value="mannose-1-phosphate guanyltransferase beta"/>
    <property type="match status" value="1"/>
</dbReference>
<proteinExistence type="inferred from homology"/>
<dbReference type="InterPro" id="IPR056729">
    <property type="entry name" value="GMPPB_C"/>
</dbReference>
<name>E1Z2C9_CHLVA</name>
<dbReference type="GO" id="GO:0009298">
    <property type="term" value="P:GDP-mannose biosynthetic process"/>
    <property type="evidence" value="ECO:0007669"/>
    <property type="project" value="UniProtKB-UniPathway"/>
</dbReference>
<dbReference type="GO" id="GO:0005525">
    <property type="term" value="F:GTP binding"/>
    <property type="evidence" value="ECO:0007669"/>
    <property type="project" value="UniProtKB-KW"/>
</dbReference>
<feature type="domain" description="Mannose-1-phosphate guanyltransferase C-terminal" evidence="9">
    <location>
        <begin position="257"/>
        <end position="366"/>
    </location>
</feature>
<evidence type="ECO:0000256" key="1">
    <source>
        <dbReference type="ARBA" id="ARBA00004823"/>
    </source>
</evidence>
<keyword evidence="5" id="KW-0548">Nucleotidyltransferase</keyword>
<evidence type="ECO:0000259" key="9">
    <source>
        <dbReference type="Pfam" id="PF25087"/>
    </source>
</evidence>
<dbReference type="FunCoup" id="E1Z2C9">
    <property type="interactions" value="1487"/>
</dbReference>
<comment type="pathway">
    <text evidence="1">Nucleotide-sugar biosynthesis; GDP-alpha-D-mannose biosynthesis; GDP-alpha-D-mannose from alpha-D-mannose 1-phosphate (GTP route): step 1/1.</text>
</comment>
<dbReference type="eggNOG" id="KOG1322">
    <property type="taxonomic scope" value="Eukaryota"/>
</dbReference>
<reference evidence="10 11" key="1">
    <citation type="journal article" date="2010" name="Plant Cell">
        <title>The Chlorella variabilis NC64A genome reveals adaptation to photosymbiosis, coevolution with viruses, and cryptic sex.</title>
        <authorList>
            <person name="Blanc G."/>
            <person name="Duncan G."/>
            <person name="Agarkova I."/>
            <person name="Borodovsky M."/>
            <person name="Gurnon J."/>
            <person name="Kuo A."/>
            <person name="Lindquist E."/>
            <person name="Lucas S."/>
            <person name="Pangilinan J."/>
            <person name="Polle J."/>
            <person name="Salamov A."/>
            <person name="Terry A."/>
            <person name="Yamada T."/>
            <person name="Dunigan D.D."/>
            <person name="Grigoriev I.V."/>
            <person name="Claverie J.M."/>
            <person name="Van Etten J.L."/>
        </authorList>
    </citation>
    <scope>NUCLEOTIDE SEQUENCE [LARGE SCALE GENOMIC DNA]</scope>
    <source>
        <strain evidence="10 11">NC64A</strain>
    </source>
</reference>
<dbReference type="Gene3D" id="2.160.10.10">
    <property type="entry name" value="Hexapeptide repeat proteins"/>
    <property type="match status" value="1"/>
</dbReference>
<keyword evidence="7" id="KW-0342">GTP-binding</keyword>
<evidence type="ECO:0000259" key="8">
    <source>
        <dbReference type="Pfam" id="PF00483"/>
    </source>
</evidence>
<feature type="domain" description="Nucleotidyl transferase" evidence="8">
    <location>
        <begin position="9"/>
        <end position="235"/>
    </location>
</feature>
<dbReference type="PANTHER" id="PTHR22572">
    <property type="entry name" value="SUGAR-1-PHOSPHATE GUANYL TRANSFERASE"/>
    <property type="match status" value="1"/>
</dbReference>